<protein>
    <recommendedName>
        <fullName evidence="1">5-hmdU DNA kinase helical domain-containing protein</fullName>
    </recommendedName>
</protein>
<dbReference type="Proteomes" id="UP000534294">
    <property type="component" value="Unassembled WGS sequence"/>
</dbReference>
<organism evidence="2 3">
    <name type="scientific">Prosthecobacter dejongeii</name>
    <dbReference type="NCBI Taxonomy" id="48465"/>
    <lineage>
        <taxon>Bacteria</taxon>
        <taxon>Pseudomonadati</taxon>
        <taxon>Verrucomicrobiota</taxon>
        <taxon>Verrucomicrobiia</taxon>
        <taxon>Verrucomicrobiales</taxon>
        <taxon>Verrucomicrobiaceae</taxon>
        <taxon>Prosthecobacter</taxon>
    </lineage>
</organism>
<dbReference type="InterPro" id="IPR040684">
    <property type="entry name" value="HMUDK_hel"/>
</dbReference>
<keyword evidence="3" id="KW-1185">Reference proteome</keyword>
<feature type="domain" description="5-hmdU DNA kinase helical" evidence="1">
    <location>
        <begin position="22"/>
        <end position="300"/>
    </location>
</feature>
<dbReference type="Pfam" id="PF18723">
    <property type="entry name" value="HMUDK_hel"/>
    <property type="match status" value="1"/>
</dbReference>
<comment type="caution">
    <text evidence="2">The sequence shown here is derived from an EMBL/GenBank/DDBJ whole genome shotgun (WGS) entry which is preliminary data.</text>
</comment>
<dbReference type="EMBL" id="JACHIF010000001">
    <property type="protein sequence ID" value="MBB5036168.1"/>
    <property type="molecule type" value="Genomic_DNA"/>
</dbReference>
<proteinExistence type="predicted"/>
<gene>
    <name evidence="2" type="ORF">HNQ64_000402</name>
</gene>
<dbReference type="RefSeq" id="WP_184204681.1">
    <property type="nucleotide sequence ID" value="NZ_JACHIF010000001.1"/>
</dbReference>
<evidence type="ECO:0000313" key="3">
    <source>
        <dbReference type="Proteomes" id="UP000534294"/>
    </source>
</evidence>
<sequence length="357" mass="41574">MDCNETTDHHPPLFLASGIETTEVFRSYWKLAAERQKIFFKRFHGEPAPWSNDPILLQHKFTNAYRASDRVSQYLIKHVIHEGEQSSKEWFFRILLFKFFNSINTWEWLSCKLGGIHSDEFSFEAYDEVLTAAMETGRSIYSAAYIMPSGGMGSPYKRKHKMHLALLARMLAYDLPDKIAQAPDMRSVFWLLRQYPSIGDFLAYQYATDLNYSPLTNFSEMDFVCPGPGALDGIRKCFSDKGGYNDEDLIRIVADRQQEMFSQMGLEFQDLWGRPLQLIDCQNLFCEVDKYARVAHPEMNQLTGRTRIKHRFEASRELLLPWYPPKWGINNRIWGNREGGESNSTSWTIHLNPETKF</sequence>
<evidence type="ECO:0000313" key="2">
    <source>
        <dbReference type="EMBL" id="MBB5036168.1"/>
    </source>
</evidence>
<reference evidence="2 3" key="1">
    <citation type="submission" date="2020-08" db="EMBL/GenBank/DDBJ databases">
        <title>Genomic Encyclopedia of Type Strains, Phase IV (KMG-IV): sequencing the most valuable type-strain genomes for metagenomic binning, comparative biology and taxonomic classification.</title>
        <authorList>
            <person name="Goeker M."/>
        </authorList>
    </citation>
    <scope>NUCLEOTIDE SEQUENCE [LARGE SCALE GENOMIC DNA]</scope>
    <source>
        <strain evidence="2 3">DSM 12251</strain>
    </source>
</reference>
<name>A0A7W8DNA6_9BACT</name>
<dbReference type="AlphaFoldDB" id="A0A7W8DNA6"/>
<evidence type="ECO:0000259" key="1">
    <source>
        <dbReference type="Pfam" id="PF18723"/>
    </source>
</evidence>
<accession>A0A7W8DNA6</accession>